<sequence>MKRSRLNLPESHSDARCGRDTSEVRVFLFAAEIDPTPSFFFLGLLLLFARRFLHEKTSPLFTQPSTLTHIATNVLNMQTDQP</sequence>
<gene>
    <name evidence="2" type="ORF">BSAL_40090</name>
</gene>
<accession>A0A0S4JV32</accession>
<dbReference type="Proteomes" id="UP000051952">
    <property type="component" value="Unassembled WGS sequence"/>
</dbReference>
<evidence type="ECO:0000313" key="2">
    <source>
        <dbReference type="EMBL" id="CUG92972.1"/>
    </source>
</evidence>
<keyword evidence="3" id="KW-1185">Reference proteome</keyword>
<reference evidence="3" key="1">
    <citation type="submission" date="2015-09" db="EMBL/GenBank/DDBJ databases">
        <authorList>
            <consortium name="Pathogen Informatics"/>
        </authorList>
    </citation>
    <scope>NUCLEOTIDE SEQUENCE [LARGE SCALE GENOMIC DNA]</scope>
    <source>
        <strain evidence="3">Lake Konstanz</strain>
    </source>
</reference>
<name>A0A0S4JV32_BODSA</name>
<organism evidence="2 3">
    <name type="scientific">Bodo saltans</name>
    <name type="common">Flagellated protozoan</name>
    <dbReference type="NCBI Taxonomy" id="75058"/>
    <lineage>
        <taxon>Eukaryota</taxon>
        <taxon>Discoba</taxon>
        <taxon>Euglenozoa</taxon>
        <taxon>Kinetoplastea</taxon>
        <taxon>Metakinetoplastina</taxon>
        <taxon>Eubodonida</taxon>
        <taxon>Bodonidae</taxon>
        <taxon>Bodo</taxon>
    </lineage>
</organism>
<protein>
    <submittedName>
        <fullName evidence="2">Membrane-associated protein, putative</fullName>
    </submittedName>
</protein>
<evidence type="ECO:0000256" key="1">
    <source>
        <dbReference type="SAM" id="Phobius"/>
    </source>
</evidence>
<dbReference type="AlphaFoldDB" id="A0A0S4JV32"/>
<keyword evidence="1" id="KW-0472">Membrane</keyword>
<keyword evidence="1" id="KW-0812">Transmembrane</keyword>
<keyword evidence="1" id="KW-1133">Transmembrane helix</keyword>
<dbReference type="VEuPathDB" id="TriTrypDB:BSAL_40090"/>
<feature type="transmembrane region" description="Helical" evidence="1">
    <location>
        <begin position="26"/>
        <end position="49"/>
    </location>
</feature>
<evidence type="ECO:0000313" key="3">
    <source>
        <dbReference type="Proteomes" id="UP000051952"/>
    </source>
</evidence>
<dbReference type="EMBL" id="CYKH01002099">
    <property type="protein sequence ID" value="CUG92972.1"/>
    <property type="molecule type" value="Genomic_DNA"/>
</dbReference>
<proteinExistence type="predicted"/>